<dbReference type="InterPro" id="IPR018490">
    <property type="entry name" value="cNMP-bd_dom_sf"/>
</dbReference>
<evidence type="ECO:0000259" key="4">
    <source>
        <dbReference type="PROSITE" id="PS51063"/>
    </source>
</evidence>
<dbReference type="CDD" id="cd00038">
    <property type="entry name" value="CAP_ED"/>
    <property type="match status" value="1"/>
</dbReference>
<keyword evidence="6" id="KW-1185">Reference proteome</keyword>
<dbReference type="Pfam" id="PF00027">
    <property type="entry name" value="cNMP_binding"/>
    <property type="match status" value="1"/>
</dbReference>
<evidence type="ECO:0000256" key="2">
    <source>
        <dbReference type="ARBA" id="ARBA00023125"/>
    </source>
</evidence>
<reference evidence="5 6" key="1">
    <citation type="submission" date="2024-05" db="EMBL/GenBank/DDBJ databases">
        <authorList>
            <person name="Liu Q."/>
            <person name="Xin Y.-H."/>
        </authorList>
    </citation>
    <scope>NUCLEOTIDE SEQUENCE [LARGE SCALE GENOMIC DNA]</scope>
    <source>
        <strain evidence="5 6">CGMCC 1.10181</strain>
    </source>
</reference>
<dbReference type="InterPro" id="IPR036390">
    <property type="entry name" value="WH_DNA-bd_sf"/>
</dbReference>
<comment type="caution">
    <text evidence="5">The sequence shown here is derived from an EMBL/GenBank/DDBJ whole genome shotgun (WGS) entry which is preliminary data.</text>
</comment>
<dbReference type="InterPro" id="IPR012318">
    <property type="entry name" value="HTH_CRP"/>
</dbReference>
<dbReference type="Proteomes" id="UP001419910">
    <property type="component" value="Unassembled WGS sequence"/>
</dbReference>
<dbReference type="InterPro" id="IPR050397">
    <property type="entry name" value="Env_Response_Regulators"/>
</dbReference>
<dbReference type="PANTHER" id="PTHR24567:SF68">
    <property type="entry name" value="DNA-BINDING TRANSCRIPTIONAL DUAL REGULATOR CRP"/>
    <property type="match status" value="1"/>
</dbReference>
<accession>A0ABU9Y180</accession>
<evidence type="ECO:0000256" key="3">
    <source>
        <dbReference type="ARBA" id="ARBA00023163"/>
    </source>
</evidence>
<feature type="domain" description="HTH crp-type" evidence="4">
    <location>
        <begin position="150"/>
        <end position="224"/>
    </location>
</feature>
<evidence type="ECO:0000313" key="5">
    <source>
        <dbReference type="EMBL" id="MEN2789553.1"/>
    </source>
</evidence>
<keyword evidence="1" id="KW-0805">Transcription regulation</keyword>
<dbReference type="Pfam" id="PF13545">
    <property type="entry name" value="HTH_Crp_2"/>
    <property type="match status" value="1"/>
</dbReference>
<gene>
    <name evidence="5" type="ORF">ABC974_07950</name>
</gene>
<keyword evidence="2" id="KW-0238">DNA-binding</keyword>
<protein>
    <submittedName>
        <fullName evidence="5">Crp/Fnr family transcriptional regulator</fullName>
    </submittedName>
</protein>
<dbReference type="Gene3D" id="1.10.10.10">
    <property type="entry name" value="Winged helix-like DNA-binding domain superfamily/Winged helix DNA-binding domain"/>
    <property type="match status" value="1"/>
</dbReference>
<proteinExistence type="predicted"/>
<keyword evidence="3" id="KW-0804">Transcription</keyword>
<sequence>MLTASPLIPMLRKLEYWATLAEADREALLTLPYILKTIEPKGMIVREGDQTTHACVIRSGFVYRHKVVANGARQIVSLHMSGDLVDLQNALLHTADHYVQALTRSELAMVPRAAIRRIAADRPAIGEAMWHDTLVDGSIFREWIANVGRRDARTRLAHLLCEFALRLAAAGIGEENGYELPMTQEQLGDCTGLTPVHVNRMLKSLSDDGLIHRSKRAVAIADWQGLLIAGDFQSGYLHLPDEKVAMMR</sequence>
<organism evidence="5 6">
    <name type="scientific">Sphingomonas oligophenolica</name>
    <dbReference type="NCBI Taxonomy" id="301154"/>
    <lineage>
        <taxon>Bacteria</taxon>
        <taxon>Pseudomonadati</taxon>
        <taxon>Pseudomonadota</taxon>
        <taxon>Alphaproteobacteria</taxon>
        <taxon>Sphingomonadales</taxon>
        <taxon>Sphingomonadaceae</taxon>
        <taxon>Sphingomonas</taxon>
    </lineage>
</organism>
<dbReference type="SMART" id="SM00419">
    <property type="entry name" value="HTH_CRP"/>
    <property type="match status" value="1"/>
</dbReference>
<dbReference type="Gene3D" id="2.60.120.10">
    <property type="entry name" value="Jelly Rolls"/>
    <property type="match status" value="1"/>
</dbReference>
<evidence type="ECO:0000313" key="6">
    <source>
        <dbReference type="Proteomes" id="UP001419910"/>
    </source>
</evidence>
<name>A0ABU9Y180_9SPHN</name>
<dbReference type="InterPro" id="IPR036388">
    <property type="entry name" value="WH-like_DNA-bd_sf"/>
</dbReference>
<dbReference type="SUPFAM" id="SSF51206">
    <property type="entry name" value="cAMP-binding domain-like"/>
    <property type="match status" value="1"/>
</dbReference>
<evidence type="ECO:0000256" key="1">
    <source>
        <dbReference type="ARBA" id="ARBA00023015"/>
    </source>
</evidence>
<dbReference type="RefSeq" id="WP_343887148.1">
    <property type="nucleotide sequence ID" value="NZ_BAAAEH010000002.1"/>
</dbReference>
<dbReference type="InterPro" id="IPR014710">
    <property type="entry name" value="RmlC-like_jellyroll"/>
</dbReference>
<dbReference type="EMBL" id="JBDIME010000004">
    <property type="protein sequence ID" value="MEN2789553.1"/>
    <property type="molecule type" value="Genomic_DNA"/>
</dbReference>
<dbReference type="PROSITE" id="PS51063">
    <property type="entry name" value="HTH_CRP_2"/>
    <property type="match status" value="1"/>
</dbReference>
<dbReference type="PANTHER" id="PTHR24567">
    <property type="entry name" value="CRP FAMILY TRANSCRIPTIONAL REGULATORY PROTEIN"/>
    <property type="match status" value="1"/>
</dbReference>
<dbReference type="InterPro" id="IPR000595">
    <property type="entry name" value="cNMP-bd_dom"/>
</dbReference>
<dbReference type="SUPFAM" id="SSF46785">
    <property type="entry name" value="Winged helix' DNA-binding domain"/>
    <property type="match status" value="1"/>
</dbReference>